<name>A0A0L6JL30_9FIRM</name>
<feature type="domain" description="Histidine kinase N-terminal 7TM region" evidence="2">
    <location>
        <begin position="8"/>
        <end position="102"/>
    </location>
</feature>
<dbReference type="AlphaFoldDB" id="A0A0L6JL30"/>
<dbReference type="Proteomes" id="UP000036923">
    <property type="component" value="Unassembled WGS sequence"/>
</dbReference>
<keyword evidence="1" id="KW-1133">Transmembrane helix</keyword>
<evidence type="ECO:0000313" key="4">
    <source>
        <dbReference type="Proteomes" id="UP000036923"/>
    </source>
</evidence>
<feature type="transmembrane region" description="Helical" evidence="1">
    <location>
        <begin position="76"/>
        <end position="93"/>
    </location>
</feature>
<keyword evidence="1" id="KW-0812">Transmembrane</keyword>
<evidence type="ECO:0000259" key="2">
    <source>
        <dbReference type="Pfam" id="PF16927"/>
    </source>
</evidence>
<dbReference type="STRING" id="398512.Bccel_1796"/>
<sequence>MEHGLVHYSYGFWIHISLQTVYYIFGGLILIKFANSKSKYVRNRTLLILFGVLLSIVVTLIYYGLNLHFYFSNMDIVPVALVIGLLFTAIAHLKYRFLRMLPMALPDIVEHLQEGIVILDYEGTIAYYNNMYFRLSRSICISSAIRILIIIYTPWVLFIDHNKHFNNS</sequence>
<organism evidence="3 4">
    <name type="scientific">Pseudobacteroides cellulosolvens ATCC 35603 = DSM 2933</name>
    <dbReference type="NCBI Taxonomy" id="398512"/>
    <lineage>
        <taxon>Bacteria</taxon>
        <taxon>Bacillati</taxon>
        <taxon>Bacillota</taxon>
        <taxon>Clostridia</taxon>
        <taxon>Eubacteriales</taxon>
        <taxon>Oscillospiraceae</taxon>
        <taxon>Pseudobacteroides</taxon>
    </lineage>
</organism>
<proteinExistence type="predicted"/>
<keyword evidence="1" id="KW-0472">Membrane</keyword>
<dbReference type="EMBL" id="LGTC01000001">
    <property type="protein sequence ID" value="KNY26531.1"/>
    <property type="molecule type" value="Genomic_DNA"/>
</dbReference>
<feature type="transmembrane region" description="Helical" evidence="1">
    <location>
        <begin position="12"/>
        <end position="34"/>
    </location>
</feature>
<dbReference type="Pfam" id="PF16927">
    <property type="entry name" value="HisKA_7TM"/>
    <property type="match status" value="1"/>
</dbReference>
<evidence type="ECO:0000313" key="3">
    <source>
        <dbReference type="EMBL" id="KNY26531.1"/>
    </source>
</evidence>
<keyword evidence="4" id="KW-1185">Reference proteome</keyword>
<feature type="transmembrane region" description="Helical" evidence="1">
    <location>
        <begin position="139"/>
        <end position="159"/>
    </location>
</feature>
<gene>
    <name evidence="3" type="ORF">Bccel_1796</name>
</gene>
<feature type="transmembrane region" description="Helical" evidence="1">
    <location>
        <begin position="46"/>
        <end position="64"/>
    </location>
</feature>
<reference evidence="4" key="1">
    <citation type="submission" date="2015-07" db="EMBL/GenBank/DDBJ databases">
        <title>Near-Complete Genome Sequence of the Cellulolytic Bacterium Bacteroides (Pseudobacteroides) cellulosolvens ATCC 35603.</title>
        <authorList>
            <person name="Dassa B."/>
            <person name="Utturkar S.M."/>
            <person name="Klingeman D.M."/>
            <person name="Hurt R.A."/>
            <person name="Keller M."/>
            <person name="Xu J."/>
            <person name="Reddy Y.H.K."/>
            <person name="Borovok I."/>
            <person name="Grinberg I.R."/>
            <person name="Lamed R."/>
            <person name="Zhivin O."/>
            <person name="Bayer E.A."/>
            <person name="Brown S.D."/>
        </authorList>
    </citation>
    <scope>NUCLEOTIDE SEQUENCE [LARGE SCALE GENOMIC DNA]</scope>
    <source>
        <strain evidence="4">DSM 2933</strain>
    </source>
</reference>
<protein>
    <recommendedName>
        <fullName evidence="2">Histidine kinase N-terminal 7TM region domain-containing protein</fullName>
    </recommendedName>
</protein>
<evidence type="ECO:0000256" key="1">
    <source>
        <dbReference type="SAM" id="Phobius"/>
    </source>
</evidence>
<accession>A0A0L6JL30</accession>
<comment type="caution">
    <text evidence="3">The sequence shown here is derived from an EMBL/GenBank/DDBJ whole genome shotgun (WGS) entry which is preliminary data.</text>
</comment>
<dbReference type="InterPro" id="IPR031621">
    <property type="entry name" value="HisKA_7TM"/>
</dbReference>